<dbReference type="InParanoid" id="Q2LRV1"/>
<gene>
    <name evidence="2" type="ORF">SYN_02727</name>
</gene>
<accession>Q2LRV1</accession>
<dbReference type="RefSeq" id="WP_011416843.1">
    <property type="nucleotide sequence ID" value="NC_007759.1"/>
</dbReference>
<keyword evidence="3" id="KW-1185">Reference proteome</keyword>
<dbReference type="AlphaFoldDB" id="Q2LRV1"/>
<dbReference type="EMBL" id="CP000252">
    <property type="protein sequence ID" value="ABC76810.1"/>
    <property type="molecule type" value="Genomic_DNA"/>
</dbReference>
<dbReference type="Proteomes" id="UP000001933">
    <property type="component" value="Chromosome"/>
</dbReference>
<dbReference type="STRING" id="56780.SYN_02727"/>
<feature type="chain" id="PRO_5004212284" evidence="1">
    <location>
        <begin position="27"/>
        <end position="597"/>
    </location>
</feature>
<dbReference type="KEGG" id="sat:SYN_02727"/>
<keyword evidence="1" id="KW-0732">Signal</keyword>
<evidence type="ECO:0000313" key="2">
    <source>
        <dbReference type="EMBL" id="ABC76810.1"/>
    </source>
</evidence>
<dbReference type="eggNOG" id="COG0674">
    <property type="taxonomic scope" value="Bacteria"/>
</dbReference>
<evidence type="ECO:0000256" key="1">
    <source>
        <dbReference type="SAM" id="SignalP"/>
    </source>
</evidence>
<organism evidence="2 3">
    <name type="scientific">Syntrophus aciditrophicus (strain SB)</name>
    <dbReference type="NCBI Taxonomy" id="56780"/>
    <lineage>
        <taxon>Bacteria</taxon>
        <taxon>Pseudomonadati</taxon>
        <taxon>Thermodesulfobacteriota</taxon>
        <taxon>Syntrophia</taxon>
        <taxon>Syntrophales</taxon>
        <taxon>Syntrophaceae</taxon>
        <taxon>Syntrophus</taxon>
    </lineage>
</organism>
<reference evidence="2 3" key="1">
    <citation type="journal article" date="2007" name="Proc. Natl. Acad. Sci. U.S.A.">
        <title>The genome of Syntrophus aciditrophicus: life at the thermodynamic limit of microbial growth.</title>
        <authorList>
            <person name="McInerney M.J."/>
            <person name="Rohlin L."/>
            <person name="Mouttaki H."/>
            <person name="Kim U."/>
            <person name="Krupp R.S."/>
            <person name="Rios-Hernandez L."/>
            <person name="Sieber J."/>
            <person name="Struchtemeyer C.G."/>
            <person name="Bhattacharyya A."/>
            <person name="Campbell J.W."/>
            <person name="Gunsalus R.P."/>
        </authorList>
    </citation>
    <scope>NUCLEOTIDE SEQUENCE [LARGE SCALE GENOMIC DNA]</scope>
    <source>
        <strain evidence="2 3">SB</strain>
    </source>
</reference>
<feature type="signal peptide" evidence="1">
    <location>
        <begin position="1"/>
        <end position="26"/>
    </location>
</feature>
<sequence length="597" mass="66358">MNKKITILTILVVCNFLFFPGSAVFADNPWTLPACIQGNSVRIWTAPLVARPGEKLEIVAVATNGELSEMLITDPAGRRSTLPTVKAGGPPWSLRGALTAPAAGRYRIEAQRAGKVAACSEVEVGGKAGQRGTGEWNLSTQALYAAWVEHLFDAAPEMSLSYPSLEPVLRDPNRNFLHDFLRKGEDTQFSARPDCADLPYFLRGYFAWKLGLPISYRSCDRGNSHSAPRCGSAKIVRGFVGTVATPATFQQVSRRLMDQVSSGNGRTALSDEASDFYPTVLDRASLWPGTVYADPYGHTLIIVKWLPQTGQSGGLLLTVDAQPDNSVSRKRFWEGNFLFAQTPSAGPGFKVYRVPVADPGKRDWRPVTNSAIARHSGLPPYSASQADLAPEAFYARMEKLINPHGLDPEAAYAATLDALMEQLETRVRSVDIGENFMRTHPGIIAPMPRGSAIFETTGLWEDYATPSRDMRILIALKVLADLPERIRRHPELFLLGRERPAAAAARIEDLHTKRIRECFITYTRSNGSSWRLSLAEIYKRRSGLEMAYNPNDCMERRWAATPGTPEFTTCNRQAPAEQRARMEEYRLWFREARRPPR</sequence>
<dbReference type="OrthoDB" id="8430112at2"/>
<name>Q2LRV1_SYNAS</name>
<dbReference type="HOGENOM" id="CLU_414284_0_0_7"/>
<evidence type="ECO:0000313" key="3">
    <source>
        <dbReference type="Proteomes" id="UP000001933"/>
    </source>
</evidence>
<proteinExistence type="predicted"/>
<protein>
    <submittedName>
        <fullName evidence="2">Hypothetical exported protein</fullName>
    </submittedName>
</protein>